<feature type="transmembrane region" description="Helical" evidence="7">
    <location>
        <begin position="126"/>
        <end position="146"/>
    </location>
</feature>
<reference evidence="8" key="3">
    <citation type="submission" date="2025-09" db="UniProtKB">
        <authorList>
            <consortium name="Ensembl"/>
        </authorList>
    </citation>
    <scope>IDENTIFICATION</scope>
</reference>
<name>A0A8C8VVR0_PERMB</name>
<dbReference type="InterPro" id="IPR007237">
    <property type="entry name" value="CD20-like"/>
</dbReference>
<feature type="transmembrane region" description="Helical" evidence="7">
    <location>
        <begin position="96"/>
        <end position="114"/>
    </location>
</feature>
<dbReference type="InterPro" id="IPR030417">
    <property type="entry name" value="MS4A"/>
</dbReference>
<evidence type="ECO:0000256" key="1">
    <source>
        <dbReference type="ARBA" id="ARBA00004141"/>
    </source>
</evidence>
<evidence type="ECO:0000256" key="5">
    <source>
        <dbReference type="ARBA" id="ARBA00023136"/>
    </source>
</evidence>
<dbReference type="Proteomes" id="UP000694547">
    <property type="component" value="Chromosome 1"/>
</dbReference>
<evidence type="ECO:0000256" key="2">
    <source>
        <dbReference type="ARBA" id="ARBA00009565"/>
    </source>
</evidence>
<keyword evidence="4 7" id="KW-1133">Transmembrane helix</keyword>
<accession>A0A8C8VVR0</accession>
<dbReference type="Ensembl" id="ENSPEMT00000016914.2">
    <property type="protein sequence ID" value="ENSPEMP00000012701.2"/>
    <property type="gene ID" value="ENSPEMG00000012953.2"/>
</dbReference>
<comment type="similarity">
    <text evidence="2">Belongs to the MS4A family.</text>
</comment>
<keyword evidence="3 7" id="KW-0812">Transmembrane</keyword>
<dbReference type="PANTHER" id="PTHR23320:SF5">
    <property type="entry name" value="MEMBRANE-SPANNING 4-DOMAINS SUBFAMILY A MEMBER 10"/>
    <property type="match status" value="1"/>
</dbReference>
<evidence type="ECO:0000256" key="7">
    <source>
        <dbReference type="SAM" id="Phobius"/>
    </source>
</evidence>
<feature type="region of interest" description="Disordered" evidence="6">
    <location>
        <begin position="28"/>
        <end position="49"/>
    </location>
</feature>
<keyword evidence="5 7" id="KW-0472">Membrane</keyword>
<dbReference type="GeneTree" id="ENSGT00390000010921"/>
<evidence type="ECO:0000256" key="3">
    <source>
        <dbReference type="ARBA" id="ARBA00022692"/>
    </source>
</evidence>
<evidence type="ECO:0000313" key="8">
    <source>
        <dbReference type="Ensembl" id="ENSPEMP00000012701.2"/>
    </source>
</evidence>
<feature type="transmembrane region" description="Helical" evidence="7">
    <location>
        <begin position="64"/>
        <end position="84"/>
    </location>
</feature>
<keyword evidence="9" id="KW-1185">Reference proteome</keyword>
<feature type="transmembrane region" description="Helical" evidence="7">
    <location>
        <begin position="176"/>
        <end position="197"/>
    </location>
</feature>
<dbReference type="PANTHER" id="PTHR23320">
    <property type="entry name" value="MEMBRANE-SPANNING 4-DOMAINS SUBFAMILY A MS4A -RELATED"/>
    <property type="match status" value="1"/>
</dbReference>
<dbReference type="GO" id="GO:0005886">
    <property type="term" value="C:plasma membrane"/>
    <property type="evidence" value="ECO:0007669"/>
    <property type="project" value="TreeGrafter"/>
</dbReference>
<reference evidence="8" key="2">
    <citation type="submission" date="2025-08" db="UniProtKB">
        <authorList>
            <consortium name="Ensembl"/>
        </authorList>
    </citation>
    <scope>IDENTIFICATION</scope>
</reference>
<dbReference type="GO" id="GO:0007166">
    <property type="term" value="P:cell surface receptor signaling pathway"/>
    <property type="evidence" value="ECO:0007669"/>
    <property type="project" value="TreeGrafter"/>
</dbReference>
<evidence type="ECO:0000313" key="9">
    <source>
        <dbReference type="Proteomes" id="UP000694547"/>
    </source>
</evidence>
<organism evidence="8 9">
    <name type="scientific">Peromyscus maniculatus bairdii</name>
    <name type="common">Prairie deer mouse</name>
    <dbReference type="NCBI Taxonomy" id="230844"/>
    <lineage>
        <taxon>Eukaryota</taxon>
        <taxon>Metazoa</taxon>
        <taxon>Chordata</taxon>
        <taxon>Craniata</taxon>
        <taxon>Vertebrata</taxon>
        <taxon>Euteleostomi</taxon>
        <taxon>Mammalia</taxon>
        <taxon>Eutheria</taxon>
        <taxon>Euarchontoglires</taxon>
        <taxon>Glires</taxon>
        <taxon>Rodentia</taxon>
        <taxon>Myomorpha</taxon>
        <taxon>Muroidea</taxon>
        <taxon>Cricetidae</taxon>
        <taxon>Neotominae</taxon>
        <taxon>Peromyscus</taxon>
    </lineage>
</organism>
<comment type="subcellular location">
    <subcellularLocation>
        <location evidence="1">Membrane</location>
        <topology evidence="1">Multi-pass membrane protein</topology>
    </subcellularLocation>
</comment>
<reference evidence="8 9" key="1">
    <citation type="submission" date="2018-10" db="EMBL/GenBank/DDBJ databases">
        <title>Improved assembly of the deer mouse Peromyscus maniculatus genome.</title>
        <authorList>
            <person name="Lassance J.-M."/>
            <person name="Hoekstra H.E."/>
        </authorList>
    </citation>
    <scope>NUCLEOTIDE SEQUENCE [LARGE SCALE GENOMIC DNA]</scope>
</reference>
<proteinExistence type="inferred from homology"/>
<dbReference type="Pfam" id="PF04103">
    <property type="entry name" value="CD20"/>
    <property type="match status" value="1"/>
</dbReference>
<sequence length="274" mass="30238">VAAQAPMMISSSGAGEISQWQDLGPAQPAQKVAQPMEKGTKPQHPAPNGHLEKPLERSVLLQKLTVFHIAIAFAHLAFGGYLLSTVKNLHLVVLKCWYPLWGAVSCLISGILAMTTRTFPKTSMKVLCVTGNIISFLCALAGLFVISKDLFLESPFPWPIWRPYPNSTVYIQRLELTLLCFTFLEIFLAGSTAVIACRTERLHAEDKDDTPLVPDAPVELEGLSMGPPPTYENVIEGNTQMSKTKRPSELWITAGLSDTFHQPPLHTGPEHWRE</sequence>
<evidence type="ECO:0000256" key="6">
    <source>
        <dbReference type="SAM" id="MobiDB-lite"/>
    </source>
</evidence>
<dbReference type="AlphaFoldDB" id="A0A8C8VVR0"/>
<evidence type="ECO:0000256" key="4">
    <source>
        <dbReference type="ARBA" id="ARBA00022989"/>
    </source>
</evidence>
<protein>
    <submittedName>
        <fullName evidence="8">Membrane-spanning 4-domains, subfamily A, member 10</fullName>
    </submittedName>
</protein>